<gene>
    <name evidence="1" type="ORF">METZ01_LOCUS475651</name>
</gene>
<protein>
    <submittedName>
        <fullName evidence="1">Uncharacterized protein</fullName>
    </submittedName>
</protein>
<accession>A0A383BRN8</accession>
<organism evidence="1">
    <name type="scientific">marine metagenome</name>
    <dbReference type="NCBI Taxonomy" id="408172"/>
    <lineage>
        <taxon>unclassified sequences</taxon>
        <taxon>metagenomes</taxon>
        <taxon>ecological metagenomes</taxon>
    </lineage>
</organism>
<dbReference type="EMBL" id="UINC01202815">
    <property type="protein sequence ID" value="SVE22797.1"/>
    <property type="molecule type" value="Genomic_DNA"/>
</dbReference>
<dbReference type="AlphaFoldDB" id="A0A383BRN8"/>
<feature type="non-terminal residue" evidence="1">
    <location>
        <position position="47"/>
    </location>
</feature>
<sequence>MEIKKLFKFFALKFILVLIISFLGFGNIANAEEDCYRGTLDAAYCDR</sequence>
<reference evidence="1" key="1">
    <citation type="submission" date="2018-05" db="EMBL/GenBank/DDBJ databases">
        <authorList>
            <person name="Lanie J.A."/>
            <person name="Ng W.-L."/>
            <person name="Kazmierczak K.M."/>
            <person name="Andrzejewski T.M."/>
            <person name="Davidsen T.M."/>
            <person name="Wayne K.J."/>
            <person name="Tettelin H."/>
            <person name="Glass J.I."/>
            <person name="Rusch D."/>
            <person name="Podicherti R."/>
            <person name="Tsui H.-C.T."/>
            <person name="Winkler M.E."/>
        </authorList>
    </citation>
    <scope>NUCLEOTIDE SEQUENCE</scope>
</reference>
<name>A0A383BRN8_9ZZZZ</name>
<proteinExistence type="predicted"/>
<evidence type="ECO:0000313" key="1">
    <source>
        <dbReference type="EMBL" id="SVE22797.1"/>
    </source>
</evidence>